<protein>
    <recommendedName>
        <fullName evidence="7">TLC domain-containing protein</fullName>
    </recommendedName>
</protein>
<evidence type="ECO:0000256" key="4">
    <source>
        <dbReference type="ARBA" id="ARBA00023136"/>
    </source>
</evidence>
<evidence type="ECO:0000313" key="9">
    <source>
        <dbReference type="Proteomes" id="UP000594262"/>
    </source>
</evidence>
<accession>A0A7M5V188</accession>
<reference evidence="8" key="1">
    <citation type="submission" date="2021-01" db="UniProtKB">
        <authorList>
            <consortium name="EnsemblMetazoa"/>
        </authorList>
    </citation>
    <scope>IDENTIFICATION</scope>
</reference>
<evidence type="ECO:0000256" key="3">
    <source>
        <dbReference type="ARBA" id="ARBA00022989"/>
    </source>
</evidence>
<evidence type="ECO:0000313" key="8">
    <source>
        <dbReference type="EnsemblMetazoa" id="CLYHEMP005869.1"/>
    </source>
</evidence>
<evidence type="ECO:0000256" key="1">
    <source>
        <dbReference type="ARBA" id="ARBA00004141"/>
    </source>
</evidence>
<dbReference type="GO" id="GO:0005886">
    <property type="term" value="C:plasma membrane"/>
    <property type="evidence" value="ECO:0007669"/>
    <property type="project" value="TreeGrafter"/>
</dbReference>
<dbReference type="InterPro" id="IPR050846">
    <property type="entry name" value="TLCD"/>
</dbReference>
<dbReference type="OrthoDB" id="10266980at2759"/>
<organism evidence="8 9">
    <name type="scientific">Clytia hemisphaerica</name>
    <dbReference type="NCBI Taxonomy" id="252671"/>
    <lineage>
        <taxon>Eukaryota</taxon>
        <taxon>Metazoa</taxon>
        <taxon>Cnidaria</taxon>
        <taxon>Hydrozoa</taxon>
        <taxon>Hydroidolina</taxon>
        <taxon>Leptothecata</taxon>
        <taxon>Obeliida</taxon>
        <taxon>Clytiidae</taxon>
        <taxon>Clytia</taxon>
    </lineage>
</organism>
<dbReference type="PANTHER" id="PTHR13439">
    <property type="entry name" value="CT120 PROTEIN"/>
    <property type="match status" value="1"/>
</dbReference>
<keyword evidence="9" id="KW-1185">Reference proteome</keyword>
<keyword evidence="4 5" id="KW-0472">Membrane</keyword>
<dbReference type="GO" id="GO:0055091">
    <property type="term" value="P:phospholipid homeostasis"/>
    <property type="evidence" value="ECO:0007669"/>
    <property type="project" value="TreeGrafter"/>
</dbReference>
<feature type="transmembrane region" description="Helical" evidence="6">
    <location>
        <begin position="106"/>
        <end position="126"/>
    </location>
</feature>
<dbReference type="GeneID" id="136822825"/>
<keyword evidence="3 6" id="KW-1133">Transmembrane helix</keyword>
<dbReference type="Proteomes" id="UP000594262">
    <property type="component" value="Unplaced"/>
</dbReference>
<dbReference type="GO" id="GO:0097035">
    <property type="term" value="P:regulation of membrane lipid distribution"/>
    <property type="evidence" value="ECO:0007669"/>
    <property type="project" value="TreeGrafter"/>
</dbReference>
<evidence type="ECO:0000256" key="6">
    <source>
        <dbReference type="SAM" id="Phobius"/>
    </source>
</evidence>
<dbReference type="GO" id="GO:0071709">
    <property type="term" value="P:membrane assembly"/>
    <property type="evidence" value="ECO:0007669"/>
    <property type="project" value="TreeGrafter"/>
</dbReference>
<feature type="domain" description="TLC" evidence="7">
    <location>
        <begin position="62"/>
        <end position="261"/>
    </location>
</feature>
<comment type="subcellular location">
    <subcellularLocation>
        <location evidence="1">Membrane</location>
        <topology evidence="1">Multi-pass membrane protein</topology>
    </subcellularLocation>
</comment>
<dbReference type="SMART" id="SM00724">
    <property type="entry name" value="TLC"/>
    <property type="match status" value="1"/>
</dbReference>
<evidence type="ECO:0000259" key="7">
    <source>
        <dbReference type="PROSITE" id="PS50922"/>
    </source>
</evidence>
<feature type="transmembrane region" description="Helical" evidence="6">
    <location>
        <begin position="194"/>
        <end position="215"/>
    </location>
</feature>
<dbReference type="EnsemblMetazoa" id="CLYHEMT005869.1">
    <property type="protein sequence ID" value="CLYHEMP005869.1"/>
    <property type="gene ID" value="CLYHEMG005869"/>
</dbReference>
<feature type="transmembrane region" description="Helical" evidence="6">
    <location>
        <begin position="227"/>
        <end position="248"/>
    </location>
</feature>
<evidence type="ECO:0000256" key="2">
    <source>
        <dbReference type="ARBA" id="ARBA00022692"/>
    </source>
</evidence>
<feature type="transmembrane region" description="Helical" evidence="6">
    <location>
        <begin position="66"/>
        <end position="86"/>
    </location>
</feature>
<dbReference type="PROSITE" id="PS50922">
    <property type="entry name" value="TLC"/>
    <property type="match status" value="1"/>
</dbReference>
<feature type="transmembrane region" description="Helical" evidence="6">
    <location>
        <begin position="156"/>
        <end position="174"/>
    </location>
</feature>
<dbReference type="AlphaFoldDB" id="A0A7M5V188"/>
<evidence type="ECO:0000256" key="5">
    <source>
        <dbReference type="PROSITE-ProRule" id="PRU00205"/>
    </source>
</evidence>
<dbReference type="PANTHER" id="PTHR13439:SF4">
    <property type="entry name" value="TLC DOMAIN-CONTAINING PROTEIN"/>
    <property type="match status" value="1"/>
</dbReference>
<dbReference type="RefSeq" id="XP_066935238.1">
    <property type="nucleotide sequence ID" value="XM_067079137.1"/>
</dbReference>
<sequence>MSNTLMRRGEMNGIEVARSAQNITMNFPIAPIVFSSCGSFLGLAYLLKKKSFPKYLKDPGRRNAWLWRNTFCSLIHSCASAVWTFFCYYDEPKLLGDMVNTTTNLSIQLLSFSTGYFMYDFLDVVLNDGFRQVFILTHHTAVITAFSLALTNERYMGFGVCALIMEFNSIFLHIRRLMKLVNHSSGWKSINGVFLLLTMLFCRICLSCWMVRWLLQNRDLLQYSHYVVGLVGMVIMTVTNVGLMYRLWMSDFHKKSINKKVLSEIKK</sequence>
<feature type="transmembrane region" description="Helical" evidence="6">
    <location>
        <begin position="133"/>
        <end position="150"/>
    </location>
</feature>
<keyword evidence="2 5" id="KW-0812">Transmembrane</keyword>
<feature type="transmembrane region" description="Helical" evidence="6">
    <location>
        <begin position="27"/>
        <end position="46"/>
    </location>
</feature>
<proteinExistence type="predicted"/>
<dbReference type="Pfam" id="PF03798">
    <property type="entry name" value="TRAM_LAG1_CLN8"/>
    <property type="match status" value="1"/>
</dbReference>
<name>A0A7M5V188_9CNID</name>
<dbReference type="InterPro" id="IPR006634">
    <property type="entry name" value="TLC-dom"/>
</dbReference>
<dbReference type="GO" id="GO:0007009">
    <property type="term" value="P:plasma membrane organization"/>
    <property type="evidence" value="ECO:0007669"/>
    <property type="project" value="TreeGrafter"/>
</dbReference>